<keyword evidence="3" id="KW-1185">Reference proteome</keyword>
<protein>
    <submittedName>
        <fullName evidence="2">Uncharacterized protein</fullName>
    </submittedName>
</protein>
<dbReference type="RefSeq" id="XP_006690337.1">
    <property type="nucleotide sequence ID" value="XM_006690274.1"/>
</dbReference>
<feature type="compositionally biased region" description="Low complexity" evidence="1">
    <location>
        <begin position="154"/>
        <end position="187"/>
    </location>
</feature>
<gene>
    <name evidence="2" type="ORF">CANTEDRAFT_116438</name>
</gene>
<sequence length="208" mass="21477">MSGLFQGNDFSSMINAFSSEMHKIGASSALVSEYSDILKFYTLLPESLATVDSEYWTNYEEITTEAWFKSFTKVYTNTAFLAFATEYPAALASAVSDGKFGTYAEALGTVLDQGLSITDSVSDIAISTSVEASSIGSAAAVTSSDASSEETEASSKAVTAKKSSTSTASTTTDESSSESGSDSASSGNLAAMLTPPLGAVGLLLLSLI</sequence>
<name>G3BDU7_CANTC</name>
<evidence type="ECO:0000256" key="1">
    <source>
        <dbReference type="SAM" id="MobiDB-lite"/>
    </source>
</evidence>
<proteinExistence type="predicted"/>
<reference evidence="2 3" key="1">
    <citation type="journal article" date="2011" name="Proc. Natl. Acad. Sci. U.S.A.">
        <title>Comparative genomics of xylose-fermenting fungi for enhanced biofuel production.</title>
        <authorList>
            <person name="Wohlbach D.J."/>
            <person name="Kuo A."/>
            <person name="Sato T.K."/>
            <person name="Potts K.M."/>
            <person name="Salamov A.A."/>
            <person name="LaButti K.M."/>
            <person name="Sun H."/>
            <person name="Clum A."/>
            <person name="Pangilinan J.L."/>
            <person name="Lindquist E.A."/>
            <person name="Lucas S."/>
            <person name="Lapidus A."/>
            <person name="Jin M."/>
            <person name="Gunawan C."/>
            <person name="Balan V."/>
            <person name="Dale B.E."/>
            <person name="Jeffries T.W."/>
            <person name="Zinkel R."/>
            <person name="Barry K.W."/>
            <person name="Grigoriev I.V."/>
            <person name="Gasch A.P."/>
        </authorList>
    </citation>
    <scope>NUCLEOTIDE SEQUENCE [LARGE SCALE GENOMIC DNA]</scope>
    <source>
        <strain evidence="3">ATCC 10573 / BCRC 21748 / CBS 615 / JCM 9827 / NBRC 10315 / NRRL Y-1498 / VKM Y-70</strain>
    </source>
</reference>
<dbReference type="AlphaFoldDB" id="G3BDU7"/>
<dbReference type="KEGG" id="cten:90981822"/>
<dbReference type="Proteomes" id="UP000000707">
    <property type="component" value="Unassembled WGS sequence"/>
</dbReference>
<accession>G3BDU7</accession>
<organism evidence="3">
    <name type="scientific">Candida tenuis (strain ATCC 10573 / BCRC 21748 / CBS 615 / JCM 9827 / NBRC 10315 / NRRL Y-1498 / VKM Y-70)</name>
    <name type="common">Yeast</name>
    <name type="synonym">Yamadazyma tenuis</name>
    <dbReference type="NCBI Taxonomy" id="590646"/>
    <lineage>
        <taxon>Eukaryota</taxon>
        <taxon>Fungi</taxon>
        <taxon>Dikarya</taxon>
        <taxon>Ascomycota</taxon>
        <taxon>Saccharomycotina</taxon>
        <taxon>Pichiomycetes</taxon>
        <taxon>Debaryomycetaceae</taxon>
        <taxon>Yamadazyma</taxon>
    </lineage>
</organism>
<evidence type="ECO:0000313" key="3">
    <source>
        <dbReference type="Proteomes" id="UP000000707"/>
    </source>
</evidence>
<dbReference type="EMBL" id="GL996528">
    <property type="protein sequence ID" value="EGV61123.1"/>
    <property type="molecule type" value="Genomic_DNA"/>
</dbReference>
<dbReference type="HOGENOM" id="CLU_1329098_0_0_1"/>
<feature type="region of interest" description="Disordered" evidence="1">
    <location>
        <begin position="141"/>
        <end position="187"/>
    </location>
</feature>
<evidence type="ECO:0000313" key="2">
    <source>
        <dbReference type="EMBL" id="EGV61123.1"/>
    </source>
</evidence>